<dbReference type="EMBL" id="JACSGT010000002">
    <property type="protein sequence ID" value="MCF2221070.1"/>
    <property type="molecule type" value="Genomic_DNA"/>
</dbReference>
<dbReference type="Gene3D" id="3.40.50.300">
    <property type="entry name" value="P-loop containing nucleotide triphosphate hydrolases"/>
    <property type="match status" value="1"/>
</dbReference>
<evidence type="ECO:0000259" key="1">
    <source>
        <dbReference type="Pfam" id="PF25199"/>
    </source>
</evidence>
<accession>A0ABS9C9V3</accession>
<dbReference type="InterPro" id="IPR027417">
    <property type="entry name" value="P-loop_NTPase"/>
</dbReference>
<keyword evidence="3" id="KW-1185">Reference proteome</keyword>
<evidence type="ECO:0000313" key="3">
    <source>
        <dbReference type="Proteomes" id="UP001430374"/>
    </source>
</evidence>
<dbReference type="SUPFAM" id="SSF52540">
    <property type="entry name" value="P-loop containing nucleoside triphosphate hydrolases"/>
    <property type="match status" value="2"/>
</dbReference>
<dbReference type="Proteomes" id="UP001430374">
    <property type="component" value="Unassembled WGS sequence"/>
</dbReference>
<dbReference type="RefSeq" id="WP_235132416.1">
    <property type="nucleotide sequence ID" value="NZ_JACSGT010000002.1"/>
</dbReference>
<dbReference type="InterPro" id="IPR057574">
    <property type="entry name" value="nSTAND_NTPase5_dom"/>
</dbReference>
<proteinExistence type="predicted"/>
<reference evidence="2" key="1">
    <citation type="submission" date="2021-08" db="EMBL/GenBank/DDBJ databases">
        <title>Complete genome sequence of Chryseobacterium sp strain PS-8.</title>
        <authorList>
            <person name="Das S.K."/>
        </authorList>
    </citation>
    <scope>NUCLEOTIDE SEQUENCE</scope>
    <source>
        <strain evidence="2">PS-8</strain>
    </source>
</reference>
<gene>
    <name evidence="2" type="ORF">H9Q08_17425</name>
</gene>
<protein>
    <recommendedName>
        <fullName evidence="1">Novel STAND NTPase 5 domain-containing protein</fullName>
    </recommendedName>
</protein>
<name>A0ABS9C9V3_9FLAO</name>
<feature type="domain" description="Novel STAND NTPase 5" evidence="1">
    <location>
        <begin position="228"/>
        <end position="362"/>
    </location>
</feature>
<dbReference type="Pfam" id="PF25199">
    <property type="entry name" value="nSTAND_NTPase5"/>
    <property type="match status" value="1"/>
</dbReference>
<comment type="caution">
    <text evidence="2">The sequence shown here is derived from an EMBL/GenBank/DDBJ whole genome shotgun (WGS) entry which is preliminary data.</text>
</comment>
<sequence>MNTHKIEILRSLTLEKFQCEEIEMMTAEKFHDLEEAEKSEVEMVRENLIHVFDKYYVEIYQKFKKDHDTIEFDNKEKERTEKFLFISASENMFSGKDFKKFIKFIGTKDKYFVPGNYIFGDELRTLYPDPRTIYTFLKGGIIKGGTIDFFAICVGYESSNSFDKNYKNPNNVSPAPPVKTKQAEKQPEIHEKKVPSQTISINQNFVKQIKDGKVFTRQQFYTAKQNDNCQWYGVLNSFDIKRGQHDEIKNVLINSFAEQYDLKVSAVVIGDGGTGKSTLLRRLALDLYKQTSFVILWLITESLEGFAKEGLEEIEKNRSQNYLLMIEDWQKLKMDEKNTTLLLEKSNKISNLRICIGDRNNDDALYRHYMHDQDNAIFELTSDENEHIVSEIIKVFSDWKDAASQVFKHKENYKASLFLLLFIMAHKNHSNENSKNKLNLSQPLTAFREIVENDLKKIFKIYPGLGKALYYTAHLYKEYKTPVTYDTFLRFADSFQETSEISKYFSVRNLEGNTTLELVQKYISVKGYLGSGQIEIPDKELVYFNHYIFIEEGFTKIKFNHWEGYGEFIKLQLVKLIIKEKLGEDEILLMDEIIDDRNFVKKYKKELLPYLDTFYSIHIFFWDTTIIKLLKNVELSNNQLEEHTLKILKCYHGKYIDFSKKREEEWLQFVEYYSEKYNEIGKTLVHSYIREYLENFVQWPFLQREDFDHFCFFHNFIASEELLDFFYDRILSHERILEFNSSIVKAVIRISGNQVLVNKRANTILLQSNVPMLNLNFLLPAIEHADYEIVENFAETIFSSPLKNTKEELLVALINKTKNQQFYNLFIDRFLYHKDDIDEESLTDYSLSDFDNSIREILLQNIIRHNHWDKLIPEIVMIAFKESKSNEDKKSFCDKVLINTIWMIQNAEHLFPLYQFSGNKDFENYLFTNWQKVQVHELFEILKEYNNKALPSIIKTYIQEVIQDYHLKGNHTFHYGDLFLLDFSDSVEYKNESEKICNMWEKNKENFTIYNIHVIAKFLCSDYISTIHKKRIAESIFSKWHEEVRSNDILDENIMLYSFSTFFQPYIKECNDRSIKSSCSYYTVYCKRYLLELCILHPIMRDEAEKILDVIRNETEGESLPLSLLFILEIFHDLSWCEEKWSDIKNRIINHIGFDENGYDYYDILFSP</sequence>
<evidence type="ECO:0000313" key="2">
    <source>
        <dbReference type="EMBL" id="MCF2221070.1"/>
    </source>
</evidence>
<organism evidence="2 3">
    <name type="scientific">Chryseobacterium indicum</name>
    <dbReference type="NCBI Taxonomy" id="2766954"/>
    <lineage>
        <taxon>Bacteria</taxon>
        <taxon>Pseudomonadati</taxon>
        <taxon>Bacteroidota</taxon>
        <taxon>Flavobacteriia</taxon>
        <taxon>Flavobacteriales</taxon>
        <taxon>Weeksellaceae</taxon>
        <taxon>Chryseobacterium group</taxon>
        <taxon>Chryseobacterium</taxon>
    </lineage>
</organism>